<keyword evidence="2" id="KW-0472">Membrane</keyword>
<dbReference type="EMBL" id="QWLM01000005">
    <property type="protein sequence ID" value="RHW46483.1"/>
    <property type="molecule type" value="Genomic_DNA"/>
</dbReference>
<dbReference type="InterPro" id="IPR021403">
    <property type="entry name" value="DUF3043"/>
</dbReference>
<reference evidence="3 4" key="1">
    <citation type="submission" date="2018-08" db="EMBL/GenBank/DDBJ databases">
        <title>Whole genome sequence analysis of Dermacoccus abyssi bacteria isolated from Deep Mariana trench Micromonospora spp reveals genes involved in the environmental adaptation and production of secondary metabolites.</title>
        <authorList>
            <person name="Abdel-Mageed W.M."/>
            <person name="Lehri B."/>
            <person name="Nouioui I."/>
            <person name="Goodfellow I."/>
            <person name="Jaspars M."/>
            <person name="Karlyshev A."/>
        </authorList>
    </citation>
    <scope>NUCLEOTIDE SEQUENCE [LARGE SCALE GENOMIC DNA]</scope>
    <source>
        <strain evidence="3 4">MT1.1</strain>
    </source>
</reference>
<evidence type="ECO:0000256" key="2">
    <source>
        <dbReference type="SAM" id="Phobius"/>
    </source>
</evidence>
<feature type="compositionally biased region" description="Basic and acidic residues" evidence="1">
    <location>
        <begin position="1"/>
        <end position="13"/>
    </location>
</feature>
<keyword evidence="2" id="KW-1133">Transmembrane helix</keyword>
<accession>A0A417Z779</accession>
<protein>
    <submittedName>
        <fullName evidence="3">DUF3043 domain-containing protein</fullName>
    </submittedName>
</protein>
<feature type="region of interest" description="Disordered" evidence="1">
    <location>
        <begin position="1"/>
        <end position="102"/>
    </location>
</feature>
<feature type="transmembrane region" description="Helical" evidence="2">
    <location>
        <begin position="114"/>
        <end position="134"/>
    </location>
</feature>
<gene>
    <name evidence="3" type="ORF">D1832_06505</name>
</gene>
<name>A0A417Z779_9MICO</name>
<evidence type="ECO:0000313" key="4">
    <source>
        <dbReference type="Proteomes" id="UP000285376"/>
    </source>
</evidence>
<feature type="compositionally biased region" description="Polar residues" evidence="1">
    <location>
        <begin position="14"/>
        <end position="29"/>
    </location>
</feature>
<organism evidence="3 4">
    <name type="scientific">Dermacoccus abyssi</name>
    <dbReference type="NCBI Taxonomy" id="322596"/>
    <lineage>
        <taxon>Bacteria</taxon>
        <taxon>Bacillati</taxon>
        <taxon>Actinomycetota</taxon>
        <taxon>Actinomycetes</taxon>
        <taxon>Micrococcales</taxon>
        <taxon>Dermacoccaceae</taxon>
        <taxon>Dermacoccus</taxon>
    </lineage>
</organism>
<dbReference type="Pfam" id="PF11241">
    <property type="entry name" value="DUF3043"/>
    <property type="match status" value="1"/>
</dbReference>
<comment type="caution">
    <text evidence="3">The sequence shown here is derived from an EMBL/GenBank/DDBJ whole genome shotgun (WGS) entry which is preliminary data.</text>
</comment>
<feature type="compositionally biased region" description="Basic and acidic residues" evidence="1">
    <location>
        <begin position="47"/>
        <end position="66"/>
    </location>
</feature>
<sequence length="207" mass="23121">MTYHDRVFGRDKTTTQGATRVEASTTAETPVSPVKERPGAKNRPTPKRKDQEAARRRPLVETDRKAAKAANKQRAREARLAQRAAAERGDDSALPARDRGPGKRYIRDRVDSRLNIGEIALPLMLVAVIVMFVPNPSIQSLGLIIVWAVLLIALFDAIFMWRSTKKRLIQKFGAAPRGGAGYAIMRAMQIRRGRFPRPAVKRGEKID</sequence>
<feature type="compositionally biased region" description="Basic and acidic residues" evidence="1">
    <location>
        <begin position="74"/>
        <end position="102"/>
    </location>
</feature>
<dbReference type="Proteomes" id="UP000285376">
    <property type="component" value="Unassembled WGS sequence"/>
</dbReference>
<keyword evidence="2" id="KW-0812">Transmembrane</keyword>
<evidence type="ECO:0000313" key="3">
    <source>
        <dbReference type="EMBL" id="RHW46483.1"/>
    </source>
</evidence>
<feature type="transmembrane region" description="Helical" evidence="2">
    <location>
        <begin position="140"/>
        <end position="161"/>
    </location>
</feature>
<dbReference type="AlphaFoldDB" id="A0A417Z779"/>
<proteinExistence type="predicted"/>
<evidence type="ECO:0000256" key="1">
    <source>
        <dbReference type="SAM" id="MobiDB-lite"/>
    </source>
</evidence>